<dbReference type="SUPFAM" id="SSF53335">
    <property type="entry name" value="S-adenosyl-L-methionine-dependent methyltransferases"/>
    <property type="match status" value="1"/>
</dbReference>
<keyword evidence="3" id="KW-0489">Methyltransferase</keyword>
<keyword evidence="1" id="KW-0808">Transferase</keyword>
<dbReference type="EMBL" id="JAFLRJ010000333">
    <property type="protein sequence ID" value="MBO0515881.1"/>
    <property type="molecule type" value="Genomic_DNA"/>
</dbReference>
<keyword evidence="4" id="KW-1185">Reference proteome</keyword>
<dbReference type="RefSeq" id="WP_206967103.1">
    <property type="nucleotide sequence ID" value="NZ_BAAAJJ010000001.1"/>
</dbReference>
<feature type="domain" description="Methyltransferase type 11" evidence="2">
    <location>
        <begin position="58"/>
        <end position="154"/>
    </location>
</feature>
<name>A0A939JH52_9ACTN</name>
<dbReference type="GO" id="GO:0032259">
    <property type="term" value="P:methylation"/>
    <property type="evidence" value="ECO:0007669"/>
    <property type="project" value="UniProtKB-KW"/>
</dbReference>
<dbReference type="InterPro" id="IPR050447">
    <property type="entry name" value="Erg6_SMT_methyltransf"/>
</dbReference>
<dbReference type="Gene3D" id="3.40.50.150">
    <property type="entry name" value="Vaccinia Virus protein VP39"/>
    <property type="match status" value="1"/>
</dbReference>
<dbReference type="Proteomes" id="UP000664167">
    <property type="component" value="Unassembled WGS sequence"/>
</dbReference>
<accession>A0A939JH52</accession>
<reference evidence="3" key="1">
    <citation type="submission" date="2021-03" db="EMBL/GenBank/DDBJ databases">
        <title>Streptomyces poriferae sp. nov., a novel marine sponge-derived Actinobacteria species with anti-MRSA activity.</title>
        <authorList>
            <person name="Sandoval-Powers M."/>
            <person name="Kralova S."/>
            <person name="Nguyen G.-S."/>
            <person name="Fawwal D."/>
            <person name="Degnes K."/>
            <person name="Klinkenberg G."/>
            <person name="Sletta H."/>
            <person name="Wentzel A."/>
            <person name="Liles M.R."/>
        </authorList>
    </citation>
    <scope>NUCLEOTIDE SEQUENCE</scope>
    <source>
        <strain evidence="3">DSM 41794</strain>
    </source>
</reference>
<dbReference type="AlphaFoldDB" id="A0A939JH52"/>
<dbReference type="CDD" id="cd02440">
    <property type="entry name" value="AdoMet_MTases"/>
    <property type="match status" value="1"/>
</dbReference>
<dbReference type="InterPro" id="IPR013216">
    <property type="entry name" value="Methyltransf_11"/>
</dbReference>
<proteinExistence type="predicted"/>
<dbReference type="GO" id="GO:0008757">
    <property type="term" value="F:S-adenosylmethionine-dependent methyltransferase activity"/>
    <property type="evidence" value="ECO:0007669"/>
    <property type="project" value="InterPro"/>
</dbReference>
<evidence type="ECO:0000259" key="2">
    <source>
        <dbReference type="Pfam" id="PF08241"/>
    </source>
</evidence>
<dbReference type="Pfam" id="PF08241">
    <property type="entry name" value="Methyltransf_11"/>
    <property type="match status" value="1"/>
</dbReference>
<evidence type="ECO:0000256" key="1">
    <source>
        <dbReference type="ARBA" id="ARBA00022679"/>
    </source>
</evidence>
<protein>
    <submittedName>
        <fullName evidence="3">Methyltransferase domain-containing protein</fullName>
    </submittedName>
</protein>
<evidence type="ECO:0000313" key="4">
    <source>
        <dbReference type="Proteomes" id="UP000664167"/>
    </source>
</evidence>
<comment type="caution">
    <text evidence="3">The sequence shown here is derived from an EMBL/GenBank/DDBJ whole genome shotgun (WGS) entry which is preliminary data.</text>
</comment>
<dbReference type="PANTHER" id="PTHR44068">
    <property type="entry name" value="ZGC:194242"/>
    <property type="match status" value="1"/>
</dbReference>
<organism evidence="3 4">
    <name type="scientific">Streptomyces beijiangensis</name>
    <dbReference type="NCBI Taxonomy" id="163361"/>
    <lineage>
        <taxon>Bacteria</taxon>
        <taxon>Bacillati</taxon>
        <taxon>Actinomycetota</taxon>
        <taxon>Actinomycetes</taxon>
        <taxon>Kitasatosporales</taxon>
        <taxon>Streptomycetaceae</taxon>
        <taxon>Streptomyces</taxon>
    </lineage>
</organism>
<evidence type="ECO:0000313" key="3">
    <source>
        <dbReference type="EMBL" id="MBO0515881.1"/>
    </source>
</evidence>
<dbReference type="InterPro" id="IPR029063">
    <property type="entry name" value="SAM-dependent_MTases_sf"/>
</dbReference>
<gene>
    <name evidence="3" type="ORF">J0695_29485</name>
</gene>
<sequence length="264" mass="28104">MTYAEADLIATIEQLAGAELSTLPQAQLDAIDQYHAGGTDAVDCLIPHLALTAGMTALDVGSGLGGPARQIARSTGCNVVGVDVTPAYVDAARVLTDVAGLTDRIELFCSDIATFEPTGFDAAYCIHVQMNIADKKAFFAGIARRLRPEARLVIFEVCKRDGSTEPELLLPWSLDGTDSHLVTADELRDTILSSGFASLEWVDESDWARQWFEDFGRRLAGANTPAALPALLVEGPTRMLNFAVAVATGAVTIHRGVFVRAPSG</sequence>
<dbReference type="PANTHER" id="PTHR44068:SF11">
    <property type="entry name" value="GERANYL DIPHOSPHATE 2-C-METHYLTRANSFERASE"/>
    <property type="match status" value="1"/>
</dbReference>